<keyword evidence="2" id="KW-1185">Reference proteome</keyword>
<gene>
    <name evidence="1" type="ORF">PPRIM_AZ9-3.1.T0720228</name>
</gene>
<dbReference type="AlphaFoldDB" id="A0A8S1ND85"/>
<organism evidence="1 2">
    <name type="scientific">Paramecium primaurelia</name>
    <dbReference type="NCBI Taxonomy" id="5886"/>
    <lineage>
        <taxon>Eukaryota</taxon>
        <taxon>Sar</taxon>
        <taxon>Alveolata</taxon>
        <taxon>Ciliophora</taxon>
        <taxon>Intramacronucleata</taxon>
        <taxon>Oligohymenophorea</taxon>
        <taxon>Peniculida</taxon>
        <taxon>Parameciidae</taxon>
        <taxon>Paramecium</taxon>
    </lineage>
</organism>
<sequence>MNKEQDNKELLIGKDWEGKKFLSMMRIIIKQNLLIFKQYQMIHLINQIKSKRQKYL</sequence>
<proteinExistence type="predicted"/>
<name>A0A8S1ND85_PARPR</name>
<accession>A0A8S1ND85</accession>
<comment type="caution">
    <text evidence="1">The sequence shown here is derived from an EMBL/GenBank/DDBJ whole genome shotgun (WGS) entry which is preliminary data.</text>
</comment>
<evidence type="ECO:0000313" key="2">
    <source>
        <dbReference type="Proteomes" id="UP000688137"/>
    </source>
</evidence>
<evidence type="ECO:0000313" key="1">
    <source>
        <dbReference type="EMBL" id="CAD8084724.1"/>
    </source>
</evidence>
<reference evidence="1" key="1">
    <citation type="submission" date="2021-01" db="EMBL/GenBank/DDBJ databases">
        <authorList>
            <consortium name="Genoscope - CEA"/>
            <person name="William W."/>
        </authorList>
    </citation>
    <scope>NUCLEOTIDE SEQUENCE</scope>
</reference>
<dbReference type="Proteomes" id="UP000688137">
    <property type="component" value="Unassembled WGS sequence"/>
</dbReference>
<dbReference type="EMBL" id="CAJJDM010000075">
    <property type="protein sequence ID" value="CAD8084724.1"/>
    <property type="molecule type" value="Genomic_DNA"/>
</dbReference>
<protein>
    <submittedName>
        <fullName evidence="1">Uncharacterized protein</fullName>
    </submittedName>
</protein>